<protein>
    <submittedName>
        <fullName evidence="1">Transducin/WD40 repeat-like superfamily protein</fullName>
    </submittedName>
</protein>
<name>A0A5A7Q2Z3_STRAF</name>
<evidence type="ECO:0000313" key="1">
    <source>
        <dbReference type="EMBL" id="GER39182.1"/>
    </source>
</evidence>
<dbReference type="AlphaFoldDB" id="A0A5A7Q2Z3"/>
<accession>A0A5A7Q2Z3</accession>
<dbReference type="EMBL" id="BKCP01005594">
    <property type="protein sequence ID" value="GER39182.1"/>
    <property type="molecule type" value="Genomic_DNA"/>
</dbReference>
<dbReference type="Proteomes" id="UP000325081">
    <property type="component" value="Unassembled WGS sequence"/>
</dbReference>
<keyword evidence="2" id="KW-1185">Reference proteome</keyword>
<reference evidence="2" key="1">
    <citation type="journal article" date="2019" name="Curr. Biol.">
        <title>Genome Sequence of Striga asiatica Provides Insight into the Evolution of Plant Parasitism.</title>
        <authorList>
            <person name="Yoshida S."/>
            <person name="Kim S."/>
            <person name="Wafula E.K."/>
            <person name="Tanskanen J."/>
            <person name="Kim Y.M."/>
            <person name="Honaas L."/>
            <person name="Yang Z."/>
            <person name="Spallek T."/>
            <person name="Conn C.E."/>
            <person name="Ichihashi Y."/>
            <person name="Cheong K."/>
            <person name="Cui S."/>
            <person name="Der J.P."/>
            <person name="Gundlach H."/>
            <person name="Jiao Y."/>
            <person name="Hori C."/>
            <person name="Ishida J.K."/>
            <person name="Kasahara H."/>
            <person name="Kiba T."/>
            <person name="Kim M.S."/>
            <person name="Koo N."/>
            <person name="Laohavisit A."/>
            <person name="Lee Y.H."/>
            <person name="Lumba S."/>
            <person name="McCourt P."/>
            <person name="Mortimer J.C."/>
            <person name="Mutuku J.M."/>
            <person name="Nomura T."/>
            <person name="Sasaki-Sekimoto Y."/>
            <person name="Seto Y."/>
            <person name="Wang Y."/>
            <person name="Wakatake T."/>
            <person name="Sakakibara H."/>
            <person name="Demura T."/>
            <person name="Yamaguchi S."/>
            <person name="Yoneyama K."/>
            <person name="Manabe R.I."/>
            <person name="Nelson D.C."/>
            <person name="Schulman A.H."/>
            <person name="Timko M.P."/>
            <person name="dePamphilis C.W."/>
            <person name="Choi D."/>
            <person name="Shirasu K."/>
        </authorList>
    </citation>
    <scope>NUCLEOTIDE SEQUENCE [LARGE SCALE GENOMIC DNA]</scope>
    <source>
        <strain evidence="2">cv. UVA1</strain>
    </source>
</reference>
<gene>
    <name evidence="1" type="ORF">STAS_15785</name>
</gene>
<proteinExistence type="predicted"/>
<comment type="caution">
    <text evidence="1">The sequence shown here is derived from an EMBL/GenBank/DDBJ whole genome shotgun (WGS) entry which is preliminary data.</text>
</comment>
<sequence length="148" mass="15908">MGNGDKNDQGFGCKKYGVPLYGAAWVPTASAAVKEDQSSERESPASISRHVVLAGGGGEGHSGIPNSLLLSAFDYESASLSDEPIITAILPLPILLEHSIPYLITSPINTYPLLKEHILLHYPPFMNPPPMSKLCPAVIGRIMLRFLL</sequence>
<dbReference type="OrthoDB" id="2013972at2759"/>
<evidence type="ECO:0000313" key="2">
    <source>
        <dbReference type="Proteomes" id="UP000325081"/>
    </source>
</evidence>
<organism evidence="1 2">
    <name type="scientific">Striga asiatica</name>
    <name type="common">Asiatic witchweed</name>
    <name type="synonym">Buchnera asiatica</name>
    <dbReference type="NCBI Taxonomy" id="4170"/>
    <lineage>
        <taxon>Eukaryota</taxon>
        <taxon>Viridiplantae</taxon>
        <taxon>Streptophyta</taxon>
        <taxon>Embryophyta</taxon>
        <taxon>Tracheophyta</taxon>
        <taxon>Spermatophyta</taxon>
        <taxon>Magnoliopsida</taxon>
        <taxon>eudicotyledons</taxon>
        <taxon>Gunneridae</taxon>
        <taxon>Pentapetalae</taxon>
        <taxon>asterids</taxon>
        <taxon>lamiids</taxon>
        <taxon>Lamiales</taxon>
        <taxon>Orobanchaceae</taxon>
        <taxon>Buchnereae</taxon>
        <taxon>Striga</taxon>
    </lineage>
</organism>